<keyword evidence="1" id="KW-0472">Membrane</keyword>
<evidence type="ECO:0000256" key="1">
    <source>
        <dbReference type="SAM" id="Phobius"/>
    </source>
</evidence>
<reference evidence="2" key="1">
    <citation type="submission" date="2021-05" db="EMBL/GenBank/DDBJ databases">
        <title>First report of NDM-5 and VEB-6 producing Proteus mirabilis isolated from blood of a sepsis patient in Kolkata, India.</title>
        <authorList>
            <person name="Halder G."/>
            <person name="Chaudhuri B."/>
            <person name="Dutta S."/>
        </authorList>
    </citation>
    <scope>NUCLEOTIDE SEQUENCE [LARGE SCALE GENOMIC DNA]</scope>
    <source>
        <strain evidence="2">7049</strain>
    </source>
</reference>
<organism evidence="2">
    <name type="scientific">Proteus mirabilis</name>
    <dbReference type="NCBI Taxonomy" id="584"/>
    <lineage>
        <taxon>Bacteria</taxon>
        <taxon>Pseudomonadati</taxon>
        <taxon>Pseudomonadota</taxon>
        <taxon>Gammaproteobacteria</taxon>
        <taxon>Enterobacterales</taxon>
        <taxon>Morganellaceae</taxon>
        <taxon>Proteus</taxon>
    </lineage>
</organism>
<feature type="transmembrane region" description="Helical" evidence="1">
    <location>
        <begin position="160"/>
        <end position="189"/>
    </location>
</feature>
<sequence length="274" mass="32523">MFLHVYCLHFFLGLRVNVGNDYLQYTNIYTHITIYQDYDNIEIGFFLLSKLSYLMFGDNGIHFVFVYSFFTYYFIFKSNNNPNNNQKVLLLIFITGFIFFSNNAIRQALSISIFLYASKFLLNHKIKYILIILLNSLLIHLSALLFMFALLAPKRKIKPIFLYCFLSISFIIYKLELIDLFLKNIISYIPIYSEIYYQRVIDFTSKEQGTGLTILLYFGIVAYVISKEHNVIYKKIQCLYHWCYTIFSRSSYRNVGKNNDTIFLYGNNNHTFII</sequence>
<evidence type="ECO:0000313" key="2">
    <source>
        <dbReference type="EMBL" id="MEY2345583.1"/>
    </source>
</evidence>
<feature type="transmembrane region" description="Helical" evidence="1">
    <location>
        <begin position="88"/>
        <end position="116"/>
    </location>
</feature>
<proteinExistence type="predicted"/>
<feature type="transmembrane region" description="Helical" evidence="1">
    <location>
        <begin position="60"/>
        <end position="76"/>
    </location>
</feature>
<comment type="caution">
    <text evidence="2">The sequence shown here is derived from an EMBL/GenBank/DDBJ whole genome shotgun (WGS) entry which is preliminary data.</text>
</comment>
<keyword evidence="1" id="KW-0812">Transmembrane</keyword>
<protein>
    <submittedName>
        <fullName evidence="2">EpsG family protein</fullName>
    </submittedName>
</protein>
<name>A0ABD5LW42_PROMI</name>
<dbReference type="EMBL" id="JADQCH020000002">
    <property type="protein sequence ID" value="MEY2345583.1"/>
    <property type="molecule type" value="Genomic_DNA"/>
</dbReference>
<keyword evidence="1" id="KW-1133">Transmembrane helix</keyword>
<accession>A0ABD5LW42</accession>
<dbReference type="Pfam" id="PF14897">
    <property type="entry name" value="EpsG"/>
    <property type="match status" value="1"/>
</dbReference>
<dbReference type="AlphaFoldDB" id="A0ABD5LW42"/>
<feature type="transmembrane region" description="Helical" evidence="1">
    <location>
        <begin position="128"/>
        <end position="153"/>
    </location>
</feature>
<dbReference type="InterPro" id="IPR049458">
    <property type="entry name" value="EpsG-like"/>
</dbReference>
<gene>
    <name evidence="2" type="ORF">I3679_023260</name>
</gene>
<feature type="transmembrane region" description="Helical" evidence="1">
    <location>
        <begin position="209"/>
        <end position="226"/>
    </location>
</feature>